<dbReference type="CDD" id="cd22150">
    <property type="entry name" value="F-box_CeFBXA-like"/>
    <property type="match status" value="2"/>
</dbReference>
<dbReference type="EMBL" id="WUAV01000005">
    <property type="protein sequence ID" value="KAF1754491.1"/>
    <property type="molecule type" value="Genomic_DNA"/>
</dbReference>
<dbReference type="GeneID" id="78777084"/>
<feature type="domain" description="F-box" evidence="1">
    <location>
        <begin position="412"/>
        <end position="459"/>
    </location>
</feature>
<dbReference type="CTD" id="78777084"/>
<dbReference type="InterPro" id="IPR040161">
    <property type="entry name" value="FB224"/>
</dbReference>
<dbReference type="Proteomes" id="UP000483820">
    <property type="component" value="Chromosome V"/>
</dbReference>
<evidence type="ECO:0000313" key="3">
    <source>
        <dbReference type="Proteomes" id="UP000483820"/>
    </source>
</evidence>
<dbReference type="PROSITE" id="PS50181">
    <property type="entry name" value="FBOX"/>
    <property type="match status" value="2"/>
</dbReference>
<dbReference type="PANTHER" id="PTHR23015">
    <property type="entry name" value="UNCHARACTERIZED C.ELEGANS PROTEIN"/>
    <property type="match status" value="1"/>
</dbReference>
<accession>A0A6A5GIR1</accession>
<dbReference type="GO" id="GO:0045087">
    <property type="term" value="P:innate immune response"/>
    <property type="evidence" value="ECO:0007669"/>
    <property type="project" value="TreeGrafter"/>
</dbReference>
<dbReference type="Pfam" id="PF17906">
    <property type="entry name" value="HTH_48"/>
    <property type="match status" value="3"/>
</dbReference>
<reference evidence="2 3" key="1">
    <citation type="submission" date="2019-12" db="EMBL/GenBank/DDBJ databases">
        <title>Chromosome-level assembly of the Caenorhabditis remanei genome.</title>
        <authorList>
            <person name="Teterina A.A."/>
            <person name="Willis J.H."/>
            <person name="Phillips P.C."/>
        </authorList>
    </citation>
    <scope>NUCLEOTIDE SEQUENCE [LARGE SCALE GENOMIC DNA]</scope>
    <source>
        <strain evidence="2 3">PX506</strain>
        <tissue evidence="2">Whole organism</tissue>
    </source>
</reference>
<evidence type="ECO:0000259" key="1">
    <source>
        <dbReference type="PROSITE" id="PS50181"/>
    </source>
</evidence>
<dbReference type="InterPro" id="IPR001810">
    <property type="entry name" value="F-box_dom"/>
</dbReference>
<dbReference type="KEGG" id="crq:GCK72_021054"/>
<dbReference type="Pfam" id="PF00646">
    <property type="entry name" value="F-box"/>
    <property type="match status" value="2"/>
</dbReference>
<comment type="caution">
    <text evidence="2">The sequence shown here is derived from an EMBL/GenBank/DDBJ whole genome shotgun (WGS) entry which is preliminary data.</text>
</comment>
<sequence length="1015" mass="120652">MSEVIDTDSLATRRRILEEFEKVQEQIATNPELWRKLSFKAHEKLCKVLGADFIDYPEFEFWFSRFVRGDLELDYDRRLQLRDVCKDIRAHVDNWDPKVTEISYSRVNAFDLYLKSRPEPFCSRGTGFYRDPNSFVMNVLKHPKLRLEKLTVYRTDNCWMKLIKQLEESNRKLHVKKIEFARHYTPSKIDLHFMIPGVLEEIKMFLRDPYSDQLYEIIKSEQCQSAKMVHIASTTSTSRFPLDALFNCSRFTLRLSKPADGLKAAFLKKLMKKSKVQECVLYADSQIMKYFNETEAMVPNFPSLRRYPIPGTNDFYELEYQGDVLQTFKMSEAIDTDSLAIRRRILEEFEKVQTQIATNPESWRKLSFKAHEKLCKVLGADFIDYPEFEFWFSRFLRGNLELDYDRSSDPKTRSFTDLPLEIFENVGEYLELHERLQLRDVCKDIRAHVDNWDPKVTKISYSRVNSFDLYLKSRPEPFCSRGTGFYRDPNSFVMSVLKHPKLRLEKLEIYAKDDNWKEFIKELDESNRKLHVKKIEFPSCFSSKIDLHFLIPGVLEEIEVSPWNPTREDLCKMIESEQCQSAKMVHIRSWTDASEFPFDVLYKCPRFTLHLHGNSADGLISEFLERLMKYGEVQKCVLCISKSRAPPSQIFKYFNEPEAMVPNFPSRRRYPIPETNDFYELEYREKVEYREESYIGYREEVEYREEILETHKMAEITERDPLVIRGRILKEFGKVQTEIATNPNAWRSVASRAHKRISEAMGYDYVDYPEFEFWFLRFLQGNFDWGYDRTSDPKPHSLTDLPSDVFNKISGNLNLDDRLQLRDVCNDFRAHVDNWDLKVDEIYYRNGNDWRVWETYGSGFLDSFEQNENKFCPDFYRYPISFVMNVLKHPKLQLEKLTIRREDKYWKTLIKRLDETNRQLHVKNVEFAPYYRPSEIDLHFMIPEVIEEIKLYLVNPKRKEVIEIVESEQCQKAKMGYIESPTVTSQFPLQAHWVTAMNLAKVRSVDTRAATPRTE</sequence>
<dbReference type="InterPro" id="IPR041426">
    <property type="entry name" value="Mos1_HTH"/>
</dbReference>
<dbReference type="RefSeq" id="XP_053582894.1">
    <property type="nucleotide sequence ID" value="XM_053733981.1"/>
</dbReference>
<dbReference type="Pfam" id="PF01827">
    <property type="entry name" value="FTH"/>
    <property type="match status" value="2"/>
</dbReference>
<gene>
    <name evidence="2" type="ORF">GCK72_021054</name>
</gene>
<dbReference type="AlphaFoldDB" id="A0A6A5GIR1"/>
<dbReference type="PANTHER" id="PTHR23015:SF4">
    <property type="entry name" value="DUF38 DOMAIN-CONTAINING PROTEIN-RELATED"/>
    <property type="match status" value="1"/>
</dbReference>
<name>A0A6A5GIR1_CAERE</name>
<dbReference type="InterPro" id="IPR002900">
    <property type="entry name" value="DUF38/FTH_CAE_spp"/>
</dbReference>
<proteinExistence type="predicted"/>
<organism evidence="2 3">
    <name type="scientific">Caenorhabditis remanei</name>
    <name type="common">Caenorhabditis vulgaris</name>
    <dbReference type="NCBI Taxonomy" id="31234"/>
    <lineage>
        <taxon>Eukaryota</taxon>
        <taxon>Metazoa</taxon>
        <taxon>Ecdysozoa</taxon>
        <taxon>Nematoda</taxon>
        <taxon>Chromadorea</taxon>
        <taxon>Rhabditida</taxon>
        <taxon>Rhabditina</taxon>
        <taxon>Rhabditomorpha</taxon>
        <taxon>Rhabditoidea</taxon>
        <taxon>Rhabditidae</taxon>
        <taxon>Peloderinae</taxon>
        <taxon>Caenorhabditis</taxon>
    </lineage>
</organism>
<dbReference type="SMART" id="SM00256">
    <property type="entry name" value="FBOX"/>
    <property type="match status" value="2"/>
</dbReference>
<protein>
    <recommendedName>
        <fullName evidence="1">F-box domain-containing protein</fullName>
    </recommendedName>
</protein>
<feature type="domain" description="F-box" evidence="1">
    <location>
        <begin position="795"/>
        <end position="846"/>
    </location>
</feature>
<evidence type="ECO:0000313" key="2">
    <source>
        <dbReference type="EMBL" id="KAF1754491.1"/>
    </source>
</evidence>